<evidence type="ECO:0000256" key="1">
    <source>
        <dbReference type="ARBA" id="ARBA00004173"/>
    </source>
</evidence>
<dbReference type="PRINTS" id="PR00081">
    <property type="entry name" value="GDHRDH"/>
</dbReference>
<comment type="subcellular location">
    <subcellularLocation>
        <location evidence="1">Mitochondrion</location>
    </subcellularLocation>
    <subcellularLocation>
        <location evidence="2">Peroxisome</location>
    </subcellularLocation>
</comment>
<dbReference type="GO" id="GO:0005777">
    <property type="term" value="C:peroxisome"/>
    <property type="evidence" value="ECO:0007669"/>
    <property type="project" value="UniProtKB-SubCell"/>
</dbReference>
<evidence type="ECO:0000256" key="3">
    <source>
        <dbReference type="ARBA" id="ARBA00006484"/>
    </source>
</evidence>
<dbReference type="Proteomes" id="UP000494165">
    <property type="component" value="Unassembled WGS sequence"/>
</dbReference>
<keyword evidence="10" id="KW-1185">Reference proteome</keyword>
<evidence type="ECO:0000313" key="9">
    <source>
        <dbReference type="EMBL" id="CAB3378659.1"/>
    </source>
</evidence>
<dbReference type="InterPro" id="IPR036291">
    <property type="entry name" value="NAD(P)-bd_dom_sf"/>
</dbReference>
<dbReference type="GO" id="GO:0016491">
    <property type="term" value="F:oxidoreductase activity"/>
    <property type="evidence" value="ECO:0007669"/>
    <property type="project" value="UniProtKB-KW"/>
</dbReference>
<keyword evidence="6" id="KW-0496">Mitochondrion</keyword>
<keyword evidence="7" id="KW-0576">Peroxisome</keyword>
<proteinExistence type="inferred from homology"/>
<evidence type="ECO:0000256" key="6">
    <source>
        <dbReference type="ARBA" id="ARBA00023128"/>
    </source>
</evidence>
<comment type="similarity">
    <text evidence="3">Belongs to the short-chain dehydrogenases/reductases (SDR) family.</text>
</comment>
<dbReference type="PANTHER" id="PTHR42808:SF3">
    <property type="entry name" value="HYDROXYSTEROID DEHYDROGENASE-LIKE PROTEIN 2"/>
    <property type="match status" value="1"/>
</dbReference>
<evidence type="ECO:0000256" key="8">
    <source>
        <dbReference type="ARBA" id="ARBA00040243"/>
    </source>
</evidence>
<dbReference type="InterPro" id="IPR002347">
    <property type="entry name" value="SDR_fam"/>
</dbReference>
<dbReference type="SUPFAM" id="SSF51735">
    <property type="entry name" value="NAD(P)-binding Rossmann-fold domains"/>
    <property type="match status" value="1"/>
</dbReference>
<protein>
    <recommendedName>
        <fullName evidence="8">Hydroxysteroid dehydrogenase-like protein 2</fullName>
    </recommendedName>
</protein>
<dbReference type="OrthoDB" id="5327538at2759"/>
<dbReference type="GO" id="GO:0005739">
    <property type="term" value="C:mitochondrion"/>
    <property type="evidence" value="ECO:0007669"/>
    <property type="project" value="UniProtKB-SubCell"/>
</dbReference>
<gene>
    <name evidence="9" type="ORF">CLODIP_2_CD15099</name>
</gene>
<dbReference type="NCBIfam" id="NF006133">
    <property type="entry name" value="PRK08278.1"/>
    <property type="match status" value="1"/>
</dbReference>
<evidence type="ECO:0000256" key="5">
    <source>
        <dbReference type="ARBA" id="ARBA00023002"/>
    </source>
</evidence>
<accession>A0A8S1DDJ6</accession>
<dbReference type="Gene3D" id="3.40.50.720">
    <property type="entry name" value="NAD(P)-binding Rossmann-like Domain"/>
    <property type="match status" value="1"/>
</dbReference>
<keyword evidence="4" id="KW-0521">NADP</keyword>
<organism evidence="9 10">
    <name type="scientific">Cloeon dipterum</name>
    <dbReference type="NCBI Taxonomy" id="197152"/>
    <lineage>
        <taxon>Eukaryota</taxon>
        <taxon>Metazoa</taxon>
        <taxon>Ecdysozoa</taxon>
        <taxon>Arthropoda</taxon>
        <taxon>Hexapoda</taxon>
        <taxon>Insecta</taxon>
        <taxon>Pterygota</taxon>
        <taxon>Palaeoptera</taxon>
        <taxon>Ephemeroptera</taxon>
        <taxon>Pisciforma</taxon>
        <taxon>Baetidae</taxon>
        <taxon>Cloeon</taxon>
    </lineage>
</organism>
<evidence type="ECO:0000313" key="10">
    <source>
        <dbReference type="Proteomes" id="UP000494165"/>
    </source>
</evidence>
<evidence type="ECO:0000256" key="2">
    <source>
        <dbReference type="ARBA" id="ARBA00004275"/>
    </source>
</evidence>
<comment type="caution">
    <text evidence="9">The sequence shown here is derived from an EMBL/GenBank/DDBJ whole genome shotgun (WGS) entry which is preliminary data.</text>
</comment>
<evidence type="ECO:0000256" key="7">
    <source>
        <dbReference type="ARBA" id="ARBA00023140"/>
    </source>
</evidence>
<dbReference type="AlphaFoldDB" id="A0A8S1DDJ6"/>
<sequence>MSLAGKTIFITGASRGIGKAIALRVARDGANVVIAAKTAEPHPKLPGTIYSAAKEVEVEGGQALPCVLDLRDDKSAARAVQEAVQRFGGIDVLVNNAGANAVTSVLDTVMKNYDLMHKINGRAVFLMSQLCIPHLLKGNNPHILNISPPLNMSPHWFNRTLSYTISKYGMSMCTLGMAAEFEKKIAVNSLWPKTGIWTAGLQKITNRDKDESLAKYSRKPDIMADAAHSALTKDTSFTGNFLVDEDFLRSEGVQDFDHYAIDPKNKDNLMPDGYLEGTSPKEFYEFLKKNL</sequence>
<name>A0A8S1DDJ6_9INSE</name>
<dbReference type="FunFam" id="3.40.50.720:FF:000301">
    <property type="entry name" value="Hydroxysteroid dehydrogenase like 2"/>
    <property type="match status" value="1"/>
</dbReference>
<dbReference type="PANTHER" id="PTHR42808">
    <property type="entry name" value="HYDROXYSTEROID DEHYDROGENASE-LIKE PROTEIN 2"/>
    <property type="match status" value="1"/>
</dbReference>
<keyword evidence="5" id="KW-0560">Oxidoreductase</keyword>
<reference evidence="9 10" key="1">
    <citation type="submission" date="2020-04" db="EMBL/GenBank/DDBJ databases">
        <authorList>
            <person name="Alioto T."/>
            <person name="Alioto T."/>
            <person name="Gomez Garrido J."/>
        </authorList>
    </citation>
    <scope>NUCLEOTIDE SEQUENCE [LARGE SCALE GENOMIC DNA]</scope>
</reference>
<evidence type="ECO:0000256" key="4">
    <source>
        <dbReference type="ARBA" id="ARBA00022857"/>
    </source>
</evidence>
<dbReference type="EMBL" id="CADEPI010000169">
    <property type="protein sequence ID" value="CAB3378659.1"/>
    <property type="molecule type" value="Genomic_DNA"/>
</dbReference>
<dbReference type="InterPro" id="IPR051935">
    <property type="entry name" value="HSDL2"/>
</dbReference>
<dbReference type="Pfam" id="PF00106">
    <property type="entry name" value="adh_short"/>
    <property type="match status" value="1"/>
</dbReference>